<evidence type="ECO:0000313" key="2">
    <source>
        <dbReference type="EnsemblPlants" id="OMERI03G31300.1"/>
    </source>
</evidence>
<protein>
    <submittedName>
        <fullName evidence="2">Uncharacterized protein</fullName>
    </submittedName>
</protein>
<dbReference type="AlphaFoldDB" id="A0A0E0D6T0"/>
<dbReference type="HOGENOM" id="CLU_3417654_0_0_1"/>
<feature type="region of interest" description="Disordered" evidence="1">
    <location>
        <begin position="1"/>
        <end position="26"/>
    </location>
</feature>
<keyword evidence="3" id="KW-1185">Reference proteome</keyword>
<dbReference type="EnsemblPlants" id="OMERI03G31300.1">
    <property type="protein sequence ID" value="OMERI03G31300.1"/>
    <property type="gene ID" value="OMERI03G31300"/>
</dbReference>
<organism evidence="2">
    <name type="scientific">Oryza meridionalis</name>
    <dbReference type="NCBI Taxonomy" id="40149"/>
    <lineage>
        <taxon>Eukaryota</taxon>
        <taxon>Viridiplantae</taxon>
        <taxon>Streptophyta</taxon>
        <taxon>Embryophyta</taxon>
        <taxon>Tracheophyta</taxon>
        <taxon>Spermatophyta</taxon>
        <taxon>Magnoliopsida</taxon>
        <taxon>Liliopsida</taxon>
        <taxon>Poales</taxon>
        <taxon>Poaceae</taxon>
        <taxon>BOP clade</taxon>
        <taxon>Oryzoideae</taxon>
        <taxon>Oryzeae</taxon>
        <taxon>Oryzinae</taxon>
        <taxon>Oryza</taxon>
    </lineage>
</organism>
<sequence length="26" mass="3014">MTVAAKLPHRRLSRSLSFEEGHRHTP</sequence>
<reference evidence="2" key="1">
    <citation type="submission" date="2015-04" db="UniProtKB">
        <authorList>
            <consortium name="EnsemblPlants"/>
        </authorList>
    </citation>
    <scope>IDENTIFICATION</scope>
</reference>
<accession>A0A0E0D6T0</accession>
<feature type="compositionally biased region" description="Basic and acidic residues" evidence="1">
    <location>
        <begin position="17"/>
        <end position="26"/>
    </location>
</feature>
<evidence type="ECO:0000313" key="3">
    <source>
        <dbReference type="Proteomes" id="UP000008021"/>
    </source>
</evidence>
<dbReference type="Gramene" id="OMERI03G31300.1">
    <property type="protein sequence ID" value="OMERI03G31300.1"/>
    <property type="gene ID" value="OMERI03G31300"/>
</dbReference>
<evidence type="ECO:0000256" key="1">
    <source>
        <dbReference type="SAM" id="MobiDB-lite"/>
    </source>
</evidence>
<dbReference type="Proteomes" id="UP000008021">
    <property type="component" value="Chromosome 3"/>
</dbReference>
<name>A0A0E0D6T0_9ORYZ</name>
<reference evidence="2" key="2">
    <citation type="submission" date="2018-05" db="EMBL/GenBank/DDBJ databases">
        <title>OmerRS3 (Oryza meridionalis Reference Sequence Version 3).</title>
        <authorList>
            <person name="Zhang J."/>
            <person name="Kudrna D."/>
            <person name="Lee S."/>
            <person name="Talag J."/>
            <person name="Welchert J."/>
            <person name="Wing R.A."/>
        </authorList>
    </citation>
    <scope>NUCLEOTIDE SEQUENCE [LARGE SCALE GENOMIC DNA]</scope>
    <source>
        <strain evidence="2">cv. OR44</strain>
    </source>
</reference>
<proteinExistence type="predicted"/>